<sequence>MNSFSQTSLLNPSHFAQHTNVEDYRSPPSAQPIDNHKQLNGNQGLNQVDALLEVERRAQQSQDAIMCNDNQVTRQSVDIVANNADISRKIIEDAKQEIRNHQQYSSPLWRQKYQQREKLLEQLAQINEMLRLHSQLRVNTQDTSQCNSFAKQLIGLARQVQHLARDIINDTPKRRNDNIIKTPFYPKSYTGHRHATFGKSIQNQGFYGNFQ</sequence>
<dbReference type="EMBL" id="QTSX02005730">
    <property type="protein sequence ID" value="KAJ9058326.1"/>
    <property type="molecule type" value="Genomic_DNA"/>
</dbReference>
<name>A0ACC2S848_9FUNG</name>
<comment type="caution">
    <text evidence="1">The sequence shown here is derived from an EMBL/GenBank/DDBJ whole genome shotgun (WGS) entry which is preliminary data.</text>
</comment>
<protein>
    <submittedName>
        <fullName evidence="1">Uncharacterized protein</fullName>
    </submittedName>
</protein>
<gene>
    <name evidence="1" type="ORF">DSO57_1013585</name>
</gene>
<evidence type="ECO:0000313" key="2">
    <source>
        <dbReference type="Proteomes" id="UP001165960"/>
    </source>
</evidence>
<evidence type="ECO:0000313" key="1">
    <source>
        <dbReference type="EMBL" id="KAJ9058326.1"/>
    </source>
</evidence>
<accession>A0ACC2S848</accession>
<dbReference type="Proteomes" id="UP001165960">
    <property type="component" value="Unassembled WGS sequence"/>
</dbReference>
<organism evidence="1 2">
    <name type="scientific">Entomophthora muscae</name>
    <dbReference type="NCBI Taxonomy" id="34485"/>
    <lineage>
        <taxon>Eukaryota</taxon>
        <taxon>Fungi</taxon>
        <taxon>Fungi incertae sedis</taxon>
        <taxon>Zoopagomycota</taxon>
        <taxon>Entomophthoromycotina</taxon>
        <taxon>Entomophthoromycetes</taxon>
        <taxon>Entomophthorales</taxon>
        <taxon>Entomophthoraceae</taxon>
        <taxon>Entomophthora</taxon>
    </lineage>
</organism>
<keyword evidence="2" id="KW-1185">Reference proteome</keyword>
<reference evidence="1" key="1">
    <citation type="submission" date="2022-04" db="EMBL/GenBank/DDBJ databases">
        <title>Genome of the entomopathogenic fungus Entomophthora muscae.</title>
        <authorList>
            <person name="Elya C."/>
            <person name="Lovett B.R."/>
            <person name="Lee E."/>
            <person name="Macias A.M."/>
            <person name="Hajek A.E."/>
            <person name="De Bivort B.L."/>
            <person name="Kasson M.T."/>
            <person name="De Fine Licht H.H."/>
            <person name="Stajich J.E."/>
        </authorList>
    </citation>
    <scope>NUCLEOTIDE SEQUENCE</scope>
    <source>
        <strain evidence="1">Berkeley</strain>
    </source>
</reference>
<proteinExistence type="predicted"/>